<evidence type="ECO:0000313" key="2">
    <source>
        <dbReference type="Proteomes" id="UP000660262"/>
    </source>
</evidence>
<evidence type="ECO:0000313" key="1">
    <source>
        <dbReference type="EMBL" id="GHP09242.1"/>
    </source>
</evidence>
<keyword evidence="2" id="KW-1185">Reference proteome</keyword>
<name>A0A830HQG4_9CHLO</name>
<protein>
    <submittedName>
        <fullName evidence="1">Uncharacterized protein</fullName>
    </submittedName>
</protein>
<comment type="caution">
    <text evidence="1">The sequence shown here is derived from an EMBL/GenBank/DDBJ whole genome shotgun (WGS) entry which is preliminary data.</text>
</comment>
<reference evidence="1" key="1">
    <citation type="submission" date="2020-10" db="EMBL/GenBank/DDBJ databases">
        <title>Unveiling of a novel bifunctional photoreceptor, Dualchrome1, isolated from a cosmopolitan green alga.</title>
        <authorList>
            <person name="Suzuki S."/>
            <person name="Kawachi M."/>
        </authorList>
    </citation>
    <scope>NUCLEOTIDE SEQUENCE</scope>
    <source>
        <strain evidence="1">NIES 2893</strain>
    </source>
</reference>
<proteinExistence type="predicted"/>
<dbReference type="Gene3D" id="1.10.1670.40">
    <property type="match status" value="1"/>
</dbReference>
<accession>A0A830HQG4</accession>
<dbReference type="EMBL" id="BNJQ01000024">
    <property type="protein sequence ID" value="GHP09242.1"/>
    <property type="molecule type" value="Genomic_DNA"/>
</dbReference>
<sequence length="75" mass="8452">MLMCSGCARPDVLPYTDSLLRKFVLGDDFAKQYDIKKAEGERAVCAKLDEETAAWKPWRSIGAMLAFDEKNALHD</sequence>
<dbReference type="AlphaFoldDB" id="A0A830HQG4"/>
<organism evidence="1 2">
    <name type="scientific">Pycnococcus provasolii</name>
    <dbReference type="NCBI Taxonomy" id="41880"/>
    <lineage>
        <taxon>Eukaryota</taxon>
        <taxon>Viridiplantae</taxon>
        <taxon>Chlorophyta</taxon>
        <taxon>Pseudoscourfieldiophyceae</taxon>
        <taxon>Pseudoscourfieldiales</taxon>
        <taxon>Pycnococcaceae</taxon>
        <taxon>Pycnococcus</taxon>
    </lineage>
</organism>
<gene>
    <name evidence="1" type="ORF">PPROV_000797900</name>
</gene>
<dbReference type="Proteomes" id="UP000660262">
    <property type="component" value="Unassembled WGS sequence"/>
</dbReference>